<reference evidence="1 2" key="1">
    <citation type="submission" date="2013-11" db="EMBL/GenBank/DDBJ databases">
        <title>Draft genome of the bovine lungworm Dictyocaulus viviparus.</title>
        <authorList>
            <person name="Mitreva M."/>
        </authorList>
    </citation>
    <scope>NUCLEOTIDE SEQUENCE [LARGE SCALE GENOMIC DNA]</scope>
    <source>
        <strain evidence="1 2">HannoverDv2000</strain>
    </source>
</reference>
<evidence type="ECO:0000313" key="2">
    <source>
        <dbReference type="Proteomes" id="UP000053766"/>
    </source>
</evidence>
<keyword evidence="2" id="KW-1185">Reference proteome</keyword>
<name>A0A0D8XA39_DICVI</name>
<proteinExistence type="predicted"/>
<sequence>MCCPSIQLQPQFSVLCFAPVTSCWCCVLPVAPKNKFPILSVQIFIQDNELTSQNFLNESLVEDIWFASHWMDSSLNSHINLEKRLFLAVVIAAIYLIVEKISTDELTVQHFVQFNDVCNIIRFCNIFAVTTNKWYANGVNLGSMSSGGWCVFELNTVLIRNSTHFSLIAVVLLSDFSNGIGSTRPLVQLEIAKATHHYADMRKPFVALTSHLCLLNTNKHPIMARRNKSEKSRNGKHLCWHN</sequence>
<gene>
    <name evidence="1" type="ORF">DICVIV_13411</name>
</gene>
<protein>
    <submittedName>
        <fullName evidence="1">Uncharacterized protein</fullName>
    </submittedName>
</protein>
<dbReference type="AlphaFoldDB" id="A0A0D8XA39"/>
<accession>A0A0D8XA39</accession>
<dbReference type="EMBL" id="KN717076">
    <property type="protein sequence ID" value="KJH40632.1"/>
    <property type="molecule type" value="Genomic_DNA"/>
</dbReference>
<organism evidence="1 2">
    <name type="scientific">Dictyocaulus viviparus</name>
    <name type="common">Bovine lungworm</name>
    <dbReference type="NCBI Taxonomy" id="29172"/>
    <lineage>
        <taxon>Eukaryota</taxon>
        <taxon>Metazoa</taxon>
        <taxon>Ecdysozoa</taxon>
        <taxon>Nematoda</taxon>
        <taxon>Chromadorea</taxon>
        <taxon>Rhabditida</taxon>
        <taxon>Rhabditina</taxon>
        <taxon>Rhabditomorpha</taxon>
        <taxon>Strongyloidea</taxon>
        <taxon>Metastrongylidae</taxon>
        <taxon>Dictyocaulus</taxon>
    </lineage>
</organism>
<reference evidence="2" key="2">
    <citation type="journal article" date="2016" name="Sci. Rep.">
        <title>Dictyocaulus viviparus genome, variome and transcriptome elucidate lungworm biology and support future intervention.</title>
        <authorList>
            <person name="McNulty S.N."/>
            <person name="Strube C."/>
            <person name="Rosa B.A."/>
            <person name="Martin J.C."/>
            <person name="Tyagi R."/>
            <person name="Choi Y.J."/>
            <person name="Wang Q."/>
            <person name="Hallsworth Pepin K."/>
            <person name="Zhang X."/>
            <person name="Ozersky P."/>
            <person name="Wilson R.K."/>
            <person name="Sternberg P.W."/>
            <person name="Gasser R.B."/>
            <person name="Mitreva M."/>
        </authorList>
    </citation>
    <scope>NUCLEOTIDE SEQUENCE [LARGE SCALE GENOMIC DNA]</scope>
    <source>
        <strain evidence="2">HannoverDv2000</strain>
    </source>
</reference>
<dbReference type="Proteomes" id="UP000053766">
    <property type="component" value="Unassembled WGS sequence"/>
</dbReference>
<evidence type="ECO:0000313" key="1">
    <source>
        <dbReference type="EMBL" id="KJH40632.1"/>
    </source>
</evidence>